<dbReference type="EMBL" id="LAZR01015006">
    <property type="protein sequence ID" value="KKM15030.1"/>
    <property type="molecule type" value="Genomic_DNA"/>
</dbReference>
<dbReference type="AlphaFoldDB" id="A0A0F9KIA3"/>
<accession>A0A0F9KIA3</accession>
<sequence>MEIVKFPVVIDSNVYQEVVINGKANNYPDAFEAEEILNENRVPVISIDVSKDLFRFIDPGETSCYLLAIEEGICLTSDDRAYKKFLRENLKAMRIDNFYFEKLNQNRLKKTDFLRILDKLELVNATKPKSILFYLKKLQQMEENKK</sequence>
<organism evidence="1">
    <name type="scientific">marine sediment metagenome</name>
    <dbReference type="NCBI Taxonomy" id="412755"/>
    <lineage>
        <taxon>unclassified sequences</taxon>
        <taxon>metagenomes</taxon>
        <taxon>ecological metagenomes</taxon>
    </lineage>
</organism>
<gene>
    <name evidence="1" type="ORF">LCGC14_1700160</name>
</gene>
<reference evidence="1" key="1">
    <citation type="journal article" date="2015" name="Nature">
        <title>Complex archaea that bridge the gap between prokaryotes and eukaryotes.</title>
        <authorList>
            <person name="Spang A."/>
            <person name="Saw J.H."/>
            <person name="Jorgensen S.L."/>
            <person name="Zaremba-Niedzwiedzka K."/>
            <person name="Martijn J."/>
            <person name="Lind A.E."/>
            <person name="van Eijk R."/>
            <person name="Schleper C."/>
            <person name="Guy L."/>
            <person name="Ettema T.J."/>
        </authorList>
    </citation>
    <scope>NUCLEOTIDE SEQUENCE</scope>
</reference>
<dbReference type="InterPro" id="IPR021799">
    <property type="entry name" value="PIN-like_prokaryotic"/>
</dbReference>
<proteinExistence type="predicted"/>
<evidence type="ECO:0008006" key="2">
    <source>
        <dbReference type="Google" id="ProtNLM"/>
    </source>
</evidence>
<evidence type="ECO:0000313" key="1">
    <source>
        <dbReference type="EMBL" id="KKM15030.1"/>
    </source>
</evidence>
<dbReference type="Pfam" id="PF11848">
    <property type="entry name" value="DUF3368"/>
    <property type="match status" value="1"/>
</dbReference>
<protein>
    <recommendedName>
        <fullName evidence="2">PIN domain-containing protein</fullName>
    </recommendedName>
</protein>
<name>A0A0F9KIA3_9ZZZZ</name>
<comment type="caution">
    <text evidence="1">The sequence shown here is derived from an EMBL/GenBank/DDBJ whole genome shotgun (WGS) entry which is preliminary data.</text>
</comment>